<protein>
    <recommendedName>
        <fullName evidence="2">Polymerase nucleotidyl transferase domain-containing protein</fullName>
    </recommendedName>
</protein>
<proteinExistence type="predicted"/>
<dbReference type="InterPro" id="IPR002934">
    <property type="entry name" value="Polymerase_NTP_transf_dom"/>
</dbReference>
<dbReference type="EMBL" id="MN740944">
    <property type="protein sequence ID" value="QHU19123.1"/>
    <property type="molecule type" value="Genomic_DNA"/>
</dbReference>
<dbReference type="Pfam" id="PF01909">
    <property type="entry name" value="NTP_transf_2"/>
    <property type="match status" value="1"/>
</dbReference>
<dbReference type="Gene3D" id="3.30.460.10">
    <property type="entry name" value="Beta Polymerase, domain 2"/>
    <property type="match status" value="1"/>
</dbReference>
<evidence type="ECO:0000313" key="3">
    <source>
        <dbReference type="EMBL" id="QHU19123.1"/>
    </source>
</evidence>
<sequence length="182" mass="21920">MNSKEELERMKKIRSSLPDNIKEYLFKLGEYLDTDLYFYGSINRPDYHHGQSDIDIAIFTDNMKSTLTKLQHKLHVKENDFSKVEWKLNNIEIYAYKIKCDKFIDIKCEIAIYNKKDIEIVLDDLKKYNSIPWYLLGSLFILKTFYYTLQLINKKQYNDYKVLIFNTLSHKKNSDYQVIKQK</sequence>
<name>A0A6C0KPC1_9ZZZZ</name>
<accession>A0A6C0KPC1</accession>
<evidence type="ECO:0000256" key="1">
    <source>
        <dbReference type="SAM" id="Phobius"/>
    </source>
</evidence>
<feature type="domain" description="Polymerase nucleotidyl transferase" evidence="2">
    <location>
        <begin position="21"/>
        <end position="100"/>
    </location>
</feature>
<feature type="transmembrane region" description="Helical" evidence="1">
    <location>
        <begin position="131"/>
        <end position="149"/>
    </location>
</feature>
<dbReference type="InterPro" id="IPR043519">
    <property type="entry name" value="NT_sf"/>
</dbReference>
<keyword evidence="1" id="KW-0472">Membrane</keyword>
<keyword evidence="1" id="KW-1133">Transmembrane helix</keyword>
<dbReference type="GO" id="GO:0016779">
    <property type="term" value="F:nucleotidyltransferase activity"/>
    <property type="evidence" value="ECO:0007669"/>
    <property type="project" value="InterPro"/>
</dbReference>
<dbReference type="SUPFAM" id="SSF81301">
    <property type="entry name" value="Nucleotidyltransferase"/>
    <property type="match status" value="1"/>
</dbReference>
<dbReference type="AlphaFoldDB" id="A0A6C0KPC1"/>
<evidence type="ECO:0000259" key="2">
    <source>
        <dbReference type="Pfam" id="PF01909"/>
    </source>
</evidence>
<reference evidence="3" key="1">
    <citation type="journal article" date="2020" name="Nature">
        <title>Giant virus diversity and host interactions through global metagenomics.</title>
        <authorList>
            <person name="Schulz F."/>
            <person name="Roux S."/>
            <person name="Paez-Espino D."/>
            <person name="Jungbluth S."/>
            <person name="Walsh D.A."/>
            <person name="Denef V.J."/>
            <person name="McMahon K.D."/>
            <person name="Konstantinidis K.T."/>
            <person name="Eloe-Fadrosh E.A."/>
            <person name="Kyrpides N.C."/>
            <person name="Woyke T."/>
        </authorList>
    </citation>
    <scope>NUCLEOTIDE SEQUENCE</scope>
    <source>
        <strain evidence="3">GVMAG-S-3300013014-104</strain>
    </source>
</reference>
<keyword evidence="1" id="KW-0812">Transmembrane</keyword>
<organism evidence="3">
    <name type="scientific">viral metagenome</name>
    <dbReference type="NCBI Taxonomy" id="1070528"/>
    <lineage>
        <taxon>unclassified sequences</taxon>
        <taxon>metagenomes</taxon>
        <taxon>organismal metagenomes</taxon>
    </lineage>
</organism>